<dbReference type="Proteomes" id="UP001418796">
    <property type="component" value="Unassembled WGS sequence"/>
</dbReference>
<evidence type="ECO:0000313" key="2">
    <source>
        <dbReference type="Proteomes" id="UP001418796"/>
    </source>
</evidence>
<comment type="caution">
    <text evidence="1">The sequence shown here is derived from an EMBL/GenBank/DDBJ whole genome shotgun (WGS) entry which is preliminary data.</text>
</comment>
<accession>A0ABU9VDU3</accession>
<organism evidence="1 2">
    <name type="scientific">Alkalicoccobacillus gibsonii</name>
    <dbReference type="NCBI Taxonomy" id="79881"/>
    <lineage>
        <taxon>Bacteria</taxon>
        <taxon>Bacillati</taxon>
        <taxon>Bacillota</taxon>
        <taxon>Bacilli</taxon>
        <taxon>Bacillales</taxon>
        <taxon>Bacillaceae</taxon>
        <taxon>Alkalicoccobacillus</taxon>
    </lineage>
</organism>
<proteinExistence type="predicted"/>
<reference evidence="1 2" key="1">
    <citation type="submission" date="2024-03" db="EMBL/GenBank/DDBJ databases">
        <title>Bacilli Hybrid Assemblies.</title>
        <authorList>
            <person name="Kovac J."/>
        </authorList>
    </citation>
    <scope>NUCLEOTIDE SEQUENCE [LARGE SCALE GENOMIC DNA]</scope>
    <source>
        <strain evidence="1 2">FSL R7-0666</strain>
    </source>
</reference>
<dbReference type="RefSeq" id="WP_343129219.1">
    <property type="nucleotide sequence ID" value="NZ_JBCITK010000001.1"/>
</dbReference>
<dbReference type="SUPFAM" id="SSF69118">
    <property type="entry name" value="AhpD-like"/>
    <property type="match status" value="1"/>
</dbReference>
<dbReference type="EMBL" id="JBCITK010000001">
    <property type="protein sequence ID" value="MEN0642061.1"/>
    <property type="molecule type" value="Genomic_DNA"/>
</dbReference>
<sequence>MGYIKQSNYGETPFQDVLGHIPELLINWNNLTDFLTKEGCLSANLKEEVRRVLAYGNKCRYCMAKGRPNMDVKDEETQIATAFASLFLNYRSSINEAHFDILRTVFTERQVVELCAFLCFTTASQLLGAITNL</sequence>
<dbReference type="InterPro" id="IPR029032">
    <property type="entry name" value="AhpD-like"/>
</dbReference>
<gene>
    <name evidence="1" type="ORF">MKY91_02645</name>
</gene>
<evidence type="ECO:0000313" key="1">
    <source>
        <dbReference type="EMBL" id="MEN0642061.1"/>
    </source>
</evidence>
<keyword evidence="2" id="KW-1185">Reference proteome</keyword>
<name>A0ABU9VDU3_9BACI</name>
<dbReference type="Gene3D" id="1.20.1290.10">
    <property type="entry name" value="AhpD-like"/>
    <property type="match status" value="1"/>
</dbReference>
<protein>
    <submittedName>
        <fullName evidence="1">Carboxymuconolactone decarboxylase family protein</fullName>
    </submittedName>
</protein>